<name>A0A158A3D7_9BURK</name>
<dbReference type="InterPro" id="IPR001509">
    <property type="entry name" value="Epimerase_deHydtase"/>
</dbReference>
<reference evidence="2" key="1">
    <citation type="submission" date="2016-01" db="EMBL/GenBank/DDBJ databases">
        <authorList>
            <person name="Peeters C."/>
        </authorList>
    </citation>
    <scope>NUCLEOTIDE SEQUENCE [LARGE SCALE GENOMIC DNA]</scope>
    <source>
        <strain evidence="2">LMG 29318</strain>
    </source>
</reference>
<dbReference type="PANTHER" id="PTHR48079:SF6">
    <property type="entry name" value="NAD(P)-BINDING DOMAIN-CONTAINING PROTEIN-RELATED"/>
    <property type="match status" value="1"/>
</dbReference>
<dbReference type="Gene3D" id="3.40.50.720">
    <property type="entry name" value="NAD(P)-binding Rossmann-like Domain"/>
    <property type="match status" value="2"/>
</dbReference>
<sequence length="394" mass="43187">MCLSMRPSALAEAADTMTGMIATRILRRARVLIVGCGDVGMRALPLLQARAAAPRVIALTHHPERASALRAAGATPIPGDLDVRASLRRLAGVAPSVLHLAPPPRDGAADSRTRALIATLRARHHSAARPAQTPVMAQRLARGYMRAANLRARHALRDAVRAPGAPLKRHGQRPSSFAKTSFIVPDGPFSASIRAASFRPGLRFVYASTTGVYGDCGGAWIDETRPARPENERARRRVSAENQLRAAGVASGWRVSIARIPGIYAANRLPLARIERALPALVESDDVYTNHIHADDLAAILVRALWRGRPQRTINASDDTDLRMADYFDRVADAYGLPRVPRITRKEAQTRLEPITLSFMRESRRLSNARLKRELGYVLRHPTVDDFLRSGARR</sequence>
<organism evidence="2 3">
    <name type="scientific">Caballeronia catudaia</name>
    <dbReference type="NCBI Taxonomy" id="1777136"/>
    <lineage>
        <taxon>Bacteria</taxon>
        <taxon>Pseudomonadati</taxon>
        <taxon>Pseudomonadota</taxon>
        <taxon>Betaproteobacteria</taxon>
        <taxon>Burkholderiales</taxon>
        <taxon>Burkholderiaceae</taxon>
        <taxon>Caballeronia</taxon>
    </lineage>
</organism>
<comment type="caution">
    <text evidence="2">The sequence shown here is derived from an EMBL/GenBank/DDBJ whole genome shotgun (WGS) entry which is preliminary data.</text>
</comment>
<proteinExistence type="predicted"/>
<dbReference type="AlphaFoldDB" id="A0A158A3D7"/>
<evidence type="ECO:0000313" key="2">
    <source>
        <dbReference type="EMBL" id="SAK52146.1"/>
    </source>
</evidence>
<protein>
    <submittedName>
        <fullName evidence="2">NAD-dependent epimerase/dehydratase</fullName>
    </submittedName>
</protein>
<feature type="domain" description="NAD-dependent epimerase/dehydratase" evidence="1">
    <location>
        <begin position="196"/>
        <end position="315"/>
    </location>
</feature>
<dbReference type="Proteomes" id="UP000054870">
    <property type="component" value="Unassembled WGS sequence"/>
</dbReference>
<evidence type="ECO:0000313" key="3">
    <source>
        <dbReference type="Proteomes" id="UP000054870"/>
    </source>
</evidence>
<dbReference type="InterPro" id="IPR036291">
    <property type="entry name" value="NAD(P)-bd_dom_sf"/>
</dbReference>
<dbReference type="PANTHER" id="PTHR48079">
    <property type="entry name" value="PROTEIN YEEZ"/>
    <property type="match status" value="1"/>
</dbReference>
<accession>A0A158A3D7</accession>
<dbReference type="InterPro" id="IPR051783">
    <property type="entry name" value="NAD(P)-dependent_oxidoreduct"/>
</dbReference>
<gene>
    <name evidence="2" type="ORF">AWB75_01651</name>
</gene>
<keyword evidence="3" id="KW-1185">Reference proteome</keyword>
<dbReference type="GO" id="GO:0005737">
    <property type="term" value="C:cytoplasm"/>
    <property type="evidence" value="ECO:0007669"/>
    <property type="project" value="TreeGrafter"/>
</dbReference>
<dbReference type="GO" id="GO:0004029">
    <property type="term" value="F:aldehyde dehydrogenase (NAD+) activity"/>
    <property type="evidence" value="ECO:0007669"/>
    <property type="project" value="TreeGrafter"/>
</dbReference>
<dbReference type="Pfam" id="PF01370">
    <property type="entry name" value="Epimerase"/>
    <property type="match status" value="1"/>
</dbReference>
<dbReference type="EMBL" id="FCOF02000006">
    <property type="protein sequence ID" value="SAK52146.1"/>
    <property type="molecule type" value="Genomic_DNA"/>
</dbReference>
<dbReference type="SUPFAM" id="SSF51735">
    <property type="entry name" value="NAD(P)-binding Rossmann-fold domains"/>
    <property type="match status" value="1"/>
</dbReference>
<evidence type="ECO:0000259" key="1">
    <source>
        <dbReference type="Pfam" id="PF01370"/>
    </source>
</evidence>